<dbReference type="InterPro" id="IPR017949">
    <property type="entry name" value="Thaumatin_CS"/>
</dbReference>
<keyword evidence="4" id="KW-1185">Reference proteome</keyword>
<evidence type="ECO:0000313" key="3">
    <source>
        <dbReference type="EMBL" id="KAF5768992.1"/>
    </source>
</evidence>
<dbReference type="Gramene" id="mRNA:HanXRQr2_Chr14g0643031">
    <property type="protein sequence ID" value="mRNA:HanXRQr2_Chr14g0643031"/>
    <property type="gene ID" value="HanXRQr2_Chr14g0643031"/>
</dbReference>
<feature type="signal peptide" evidence="2">
    <location>
        <begin position="1"/>
        <end position="20"/>
    </location>
</feature>
<dbReference type="PROSITE" id="PS51367">
    <property type="entry name" value="THAUMATIN_2"/>
    <property type="match status" value="1"/>
</dbReference>
<feature type="disulfide bond" evidence="1">
    <location>
        <begin position="168"/>
        <end position="186"/>
    </location>
</feature>
<dbReference type="InterPro" id="IPR001938">
    <property type="entry name" value="Thaumatin"/>
</dbReference>
<proteinExistence type="predicted"/>
<reference evidence="3" key="1">
    <citation type="journal article" date="2017" name="Nature">
        <title>The sunflower genome provides insights into oil metabolism, flowering and Asterid evolution.</title>
        <authorList>
            <person name="Badouin H."/>
            <person name="Gouzy J."/>
            <person name="Grassa C.J."/>
            <person name="Murat F."/>
            <person name="Staton S.E."/>
            <person name="Cottret L."/>
            <person name="Lelandais-Briere C."/>
            <person name="Owens G.L."/>
            <person name="Carrere S."/>
            <person name="Mayjonade B."/>
            <person name="Legrand L."/>
            <person name="Gill N."/>
            <person name="Kane N.C."/>
            <person name="Bowers J.E."/>
            <person name="Hubner S."/>
            <person name="Bellec A."/>
            <person name="Berard A."/>
            <person name="Berges H."/>
            <person name="Blanchet N."/>
            <person name="Boniface M.C."/>
            <person name="Brunel D."/>
            <person name="Catrice O."/>
            <person name="Chaidir N."/>
            <person name="Claudel C."/>
            <person name="Donnadieu C."/>
            <person name="Faraut T."/>
            <person name="Fievet G."/>
            <person name="Helmstetter N."/>
            <person name="King M."/>
            <person name="Knapp S.J."/>
            <person name="Lai Z."/>
            <person name="Le Paslier M.C."/>
            <person name="Lippi Y."/>
            <person name="Lorenzon L."/>
            <person name="Mandel J.R."/>
            <person name="Marage G."/>
            <person name="Marchand G."/>
            <person name="Marquand E."/>
            <person name="Bret-Mestries E."/>
            <person name="Morien E."/>
            <person name="Nambeesan S."/>
            <person name="Nguyen T."/>
            <person name="Pegot-Espagnet P."/>
            <person name="Pouilly N."/>
            <person name="Raftis F."/>
            <person name="Sallet E."/>
            <person name="Schiex T."/>
            <person name="Thomas J."/>
            <person name="Vandecasteele C."/>
            <person name="Vares D."/>
            <person name="Vear F."/>
            <person name="Vautrin S."/>
            <person name="Crespi M."/>
            <person name="Mangin B."/>
            <person name="Burke J.M."/>
            <person name="Salse J."/>
            <person name="Munos S."/>
            <person name="Vincourt P."/>
            <person name="Rieseberg L.H."/>
            <person name="Langlade N.B."/>
        </authorList>
    </citation>
    <scope>NUCLEOTIDE SEQUENCE</scope>
    <source>
        <tissue evidence="3">Leaves</tissue>
    </source>
</reference>
<dbReference type="SMART" id="SM00205">
    <property type="entry name" value="THN"/>
    <property type="match status" value="1"/>
</dbReference>
<feature type="disulfide bond" evidence="1">
    <location>
        <begin position="190"/>
        <end position="199"/>
    </location>
</feature>
<dbReference type="PROSITE" id="PS00316">
    <property type="entry name" value="THAUMATIN_1"/>
    <property type="match status" value="1"/>
</dbReference>
<dbReference type="EMBL" id="MNCJ02000329">
    <property type="protein sequence ID" value="KAF5768992.1"/>
    <property type="molecule type" value="Genomic_DNA"/>
</dbReference>
<sequence length="297" mass="30906">MAKLQFSISITLITLSLVSTFNSIQSAATFTLTNQCTYPVWAGLLSGAGTPPLPTTGFPLEPSQSNSISIPPSWSGRIWGRTLCSTDSTGRFTCVTGDCGSGTVECNGSGAAPPATLAEFTLNGANGMDFYDVSLVDGYNLPMMVVPQGESGGNCNVTGCMADLNKNCPAELRLTGAGDDGESVACRSACEAFGDPMYCCSGAYSTPQTCNPTSFSEYFKTACPTAYSYAYDDGTSTFTCSSSPNYVITFCPTPANSRKTTGGHQSAESNGSGSLANAFGVSSVTIIVFMLTSVWRL</sequence>
<dbReference type="PIRSF" id="PIRSF002703">
    <property type="entry name" value="Thaumatin"/>
    <property type="match status" value="1"/>
</dbReference>
<feature type="disulfide bond" evidence="1">
    <location>
        <begin position="36"/>
        <end position="251"/>
    </location>
</feature>
<dbReference type="InterPro" id="IPR037176">
    <property type="entry name" value="Osmotin/thaumatin-like_sf"/>
</dbReference>
<feature type="chain" id="PRO_5039890038" evidence="2">
    <location>
        <begin position="21"/>
        <end position="297"/>
    </location>
</feature>
<dbReference type="SUPFAM" id="SSF49870">
    <property type="entry name" value="Osmotin, thaumatin-like protein"/>
    <property type="match status" value="1"/>
</dbReference>
<dbReference type="GO" id="GO:0006952">
    <property type="term" value="P:defense response"/>
    <property type="evidence" value="ECO:0000318"/>
    <property type="project" value="GO_Central"/>
</dbReference>
<dbReference type="PANTHER" id="PTHR31048">
    <property type="entry name" value="OS03G0233200 PROTEIN"/>
    <property type="match status" value="1"/>
</dbReference>
<dbReference type="AlphaFoldDB" id="A0A9K3E9E6"/>
<dbReference type="OrthoDB" id="430315at2759"/>
<evidence type="ECO:0000313" key="4">
    <source>
        <dbReference type="Proteomes" id="UP000215914"/>
    </source>
</evidence>
<dbReference type="Gene3D" id="2.60.110.10">
    <property type="entry name" value="Thaumatin"/>
    <property type="match status" value="1"/>
</dbReference>
<feature type="disulfide bond" evidence="1">
    <location>
        <begin position="99"/>
        <end position="106"/>
    </location>
</feature>
<dbReference type="FunFam" id="2.60.110.10:FF:000001">
    <property type="entry name" value="THAUMATIN-LIKE PROTEIN 1"/>
    <property type="match status" value="1"/>
</dbReference>
<evidence type="ECO:0000256" key="2">
    <source>
        <dbReference type="SAM" id="SignalP"/>
    </source>
</evidence>
<dbReference type="Pfam" id="PF00314">
    <property type="entry name" value="Thaumatin"/>
    <property type="match status" value="1"/>
</dbReference>
<organism evidence="3 4">
    <name type="scientific">Helianthus annuus</name>
    <name type="common">Common sunflower</name>
    <dbReference type="NCBI Taxonomy" id="4232"/>
    <lineage>
        <taxon>Eukaryota</taxon>
        <taxon>Viridiplantae</taxon>
        <taxon>Streptophyta</taxon>
        <taxon>Embryophyta</taxon>
        <taxon>Tracheophyta</taxon>
        <taxon>Spermatophyta</taxon>
        <taxon>Magnoliopsida</taxon>
        <taxon>eudicotyledons</taxon>
        <taxon>Gunneridae</taxon>
        <taxon>Pentapetalae</taxon>
        <taxon>asterids</taxon>
        <taxon>campanulids</taxon>
        <taxon>Asterales</taxon>
        <taxon>Asteraceae</taxon>
        <taxon>Asteroideae</taxon>
        <taxon>Heliantheae alliance</taxon>
        <taxon>Heliantheae</taxon>
        <taxon>Helianthus</taxon>
    </lineage>
</organism>
<dbReference type="PRINTS" id="PR00347">
    <property type="entry name" value="THAUMATIN"/>
</dbReference>
<feature type="disulfide bond" evidence="1">
    <location>
        <begin position="160"/>
        <end position="223"/>
    </location>
</feature>
<dbReference type="CDD" id="cd09218">
    <property type="entry name" value="TLP-PA"/>
    <property type="match status" value="1"/>
</dbReference>
<protein>
    <submittedName>
        <fullName evidence="3">Thaumatin family</fullName>
    </submittedName>
</protein>
<name>A0A9K3E9E6_HELAN</name>
<keyword evidence="1" id="KW-1015">Disulfide bond</keyword>
<reference evidence="3" key="2">
    <citation type="submission" date="2020-06" db="EMBL/GenBank/DDBJ databases">
        <title>Helianthus annuus Genome sequencing and assembly Release 2.</title>
        <authorList>
            <person name="Gouzy J."/>
            <person name="Langlade N."/>
            <person name="Munos S."/>
        </authorList>
    </citation>
    <scope>NUCLEOTIDE SEQUENCE</scope>
    <source>
        <tissue evidence="3">Leaves</tissue>
    </source>
</reference>
<accession>A0A9K3E9E6</accession>
<keyword evidence="2" id="KW-0732">Signal</keyword>
<dbReference type="Proteomes" id="UP000215914">
    <property type="component" value="Unassembled WGS sequence"/>
</dbReference>
<feature type="disulfide bond" evidence="1">
    <location>
        <begin position="200"/>
        <end position="210"/>
    </location>
</feature>
<feature type="disulfide bond" evidence="1">
    <location>
        <begin position="155"/>
        <end position="240"/>
    </location>
</feature>
<evidence type="ECO:0000256" key="1">
    <source>
        <dbReference type="PIRSR" id="PIRSR002703-1"/>
    </source>
</evidence>
<comment type="caution">
    <text evidence="3">The sequence shown here is derived from an EMBL/GenBank/DDBJ whole genome shotgun (WGS) entry which is preliminary data.</text>
</comment>
<feature type="disulfide bond" evidence="1">
    <location>
        <begin position="84"/>
        <end position="94"/>
    </location>
</feature>
<gene>
    <name evidence="3" type="ORF">HanXRQr2_Chr14g0643031</name>
</gene>